<organism evidence="1 2">
    <name type="scientific">Sinocyclocheilus grahami</name>
    <name type="common">Dianchi golden-line fish</name>
    <name type="synonym">Barbus grahami</name>
    <dbReference type="NCBI Taxonomy" id="75366"/>
    <lineage>
        <taxon>Eukaryota</taxon>
        <taxon>Metazoa</taxon>
        <taxon>Chordata</taxon>
        <taxon>Craniata</taxon>
        <taxon>Vertebrata</taxon>
        <taxon>Euteleostomi</taxon>
        <taxon>Actinopterygii</taxon>
        <taxon>Neopterygii</taxon>
        <taxon>Teleostei</taxon>
        <taxon>Ostariophysi</taxon>
        <taxon>Cypriniformes</taxon>
        <taxon>Cyprinidae</taxon>
        <taxon>Cyprininae</taxon>
        <taxon>Sinocyclocheilus</taxon>
    </lineage>
</organism>
<evidence type="ECO:0000313" key="1">
    <source>
        <dbReference type="Ensembl" id="ENSSGRP00000013722.1"/>
    </source>
</evidence>
<dbReference type="Proteomes" id="UP000472262">
    <property type="component" value="Unassembled WGS sequence"/>
</dbReference>
<protein>
    <submittedName>
        <fullName evidence="1">Uncharacterized protein</fullName>
    </submittedName>
</protein>
<reference evidence="1" key="2">
    <citation type="submission" date="2025-09" db="UniProtKB">
        <authorList>
            <consortium name="Ensembl"/>
        </authorList>
    </citation>
    <scope>IDENTIFICATION</scope>
</reference>
<evidence type="ECO:0000313" key="2">
    <source>
        <dbReference type="Proteomes" id="UP000472262"/>
    </source>
</evidence>
<name>A0A672KPP7_SINGR</name>
<accession>A0A672KPP7</accession>
<dbReference type="AlphaFoldDB" id="A0A672KPP7"/>
<dbReference type="InParanoid" id="A0A672KPP7"/>
<reference evidence="1" key="1">
    <citation type="submission" date="2025-08" db="UniProtKB">
        <authorList>
            <consortium name="Ensembl"/>
        </authorList>
    </citation>
    <scope>IDENTIFICATION</scope>
</reference>
<keyword evidence="2" id="KW-1185">Reference proteome</keyword>
<proteinExistence type="predicted"/>
<dbReference type="Ensembl" id="ENSSGRT00000014833.1">
    <property type="protein sequence ID" value="ENSSGRP00000013722.1"/>
    <property type="gene ID" value="ENSSGRG00000008665.1"/>
</dbReference>
<sequence length="81" mass="9027">MLSTVKRMTRLNQERNTLRFVFGQCALQALDLVDQRSVTCVSSPSGRKAFQVGVNKCLCLFSFHTAPEQNIFSSCLAVNDV</sequence>